<dbReference type="Pfam" id="PF09995">
    <property type="entry name" value="MPAB_Lcp_cat"/>
    <property type="match status" value="1"/>
</dbReference>
<dbReference type="AlphaFoldDB" id="G7GYH7"/>
<comment type="caution">
    <text evidence="2">The sequence shown here is derived from an EMBL/GenBank/DDBJ whole genome shotgun (WGS) entry which is preliminary data.</text>
</comment>
<dbReference type="STRING" id="1073574.GOARA_013_00960"/>
<evidence type="ECO:0000259" key="1">
    <source>
        <dbReference type="Pfam" id="PF09995"/>
    </source>
</evidence>
<reference evidence="2 3" key="1">
    <citation type="submission" date="2011-11" db="EMBL/GenBank/DDBJ databases">
        <title>Whole genome shotgun sequence of Gordonia araii NBRC 100433.</title>
        <authorList>
            <person name="Yoshida Y."/>
            <person name="Hosoyama A."/>
            <person name="Tsuchikane K."/>
            <person name="Katsumata H."/>
            <person name="Yamazaki S."/>
            <person name="Fujita N."/>
        </authorList>
    </citation>
    <scope>NUCLEOTIDE SEQUENCE [LARGE SCALE GENOMIC DNA]</scope>
    <source>
        <strain evidence="2 3">NBRC 100433</strain>
    </source>
</reference>
<dbReference type="Proteomes" id="UP000035088">
    <property type="component" value="Unassembled WGS sequence"/>
</dbReference>
<proteinExistence type="predicted"/>
<evidence type="ECO:0000313" key="3">
    <source>
        <dbReference type="Proteomes" id="UP000035088"/>
    </source>
</evidence>
<dbReference type="InterPro" id="IPR037473">
    <property type="entry name" value="Lcp-like"/>
</dbReference>
<protein>
    <recommendedName>
        <fullName evidence="1">ER-bound oxygenase mpaB/mpaB'/Rubber oxygenase catalytic domain-containing protein</fullName>
    </recommendedName>
</protein>
<dbReference type="PANTHER" id="PTHR37539:SF1">
    <property type="entry name" value="ER-BOUND OXYGENASE MPAB_MPAB'_RUBBER OXYGENASE CATALYTIC DOMAIN-CONTAINING PROTEIN"/>
    <property type="match status" value="1"/>
</dbReference>
<dbReference type="EMBL" id="BAEE01000013">
    <property type="protein sequence ID" value="GAB08652.1"/>
    <property type="molecule type" value="Genomic_DNA"/>
</dbReference>
<evidence type="ECO:0000313" key="2">
    <source>
        <dbReference type="EMBL" id="GAB08652.1"/>
    </source>
</evidence>
<dbReference type="InterPro" id="IPR018713">
    <property type="entry name" value="MPAB/Lcp_cat_dom"/>
</dbReference>
<dbReference type="PANTHER" id="PTHR37539">
    <property type="entry name" value="SECRETED PROTEIN-RELATED"/>
    <property type="match status" value="1"/>
</dbReference>
<keyword evidence="3" id="KW-1185">Reference proteome</keyword>
<organism evidence="2 3">
    <name type="scientific">Gordonia araii NBRC 100433</name>
    <dbReference type="NCBI Taxonomy" id="1073574"/>
    <lineage>
        <taxon>Bacteria</taxon>
        <taxon>Bacillati</taxon>
        <taxon>Actinomycetota</taxon>
        <taxon>Actinomycetes</taxon>
        <taxon>Mycobacteriales</taxon>
        <taxon>Gordoniaceae</taxon>
        <taxon>Gordonia</taxon>
    </lineage>
</organism>
<name>G7GYH7_9ACTN</name>
<sequence length="442" mass="48976">MCPACGHKQPHNRHSTVLDADRCKRHTVFMTGSVSPAVAAAITGAQNWDDVRARYPQHVDAMAEGLLVGDPLADAVIGELFAGSGHKWNDIVAALDDPSLVDPALLARAPAFRAFLERASTPPPWFDPALARAGADAWWRFGSLQSSTLYQSLIYGYQARGFTRPLAATGRLTEGTWDRVQATARWVTLATAPGLMDVGAGGWVETLRIRLVHAMVRHHLRATDEWDDTVWGVPINQTYSQLTITAGFLALPLRIAKDFGIHYSRADLEAITHLWRWVGWVMGVEEELLPTSYDDALRTWRISQEFQMQPHDDAKTLVRALLNDGYRADLGLPGRLNDAVHAVARPFLRPLFAAVSTRWVDADIAEAMGLRPTPLHHVVDLARPVVRSRELARAIGLLGSERTIAQRELRLVTWRLGIDLADPKIVGARYRAADENRMDPVA</sequence>
<gene>
    <name evidence="2" type="ORF">GOARA_013_00960</name>
</gene>
<feature type="domain" description="ER-bound oxygenase mpaB/mpaB'/Rubber oxygenase catalytic" evidence="1">
    <location>
        <begin position="139"/>
        <end position="379"/>
    </location>
</feature>
<dbReference type="GO" id="GO:0016491">
    <property type="term" value="F:oxidoreductase activity"/>
    <property type="evidence" value="ECO:0007669"/>
    <property type="project" value="InterPro"/>
</dbReference>
<accession>G7GYH7</accession>